<dbReference type="SUPFAM" id="SSF55826">
    <property type="entry name" value="YbaK/ProRS associated domain"/>
    <property type="match status" value="1"/>
</dbReference>
<dbReference type="PANTHER" id="PTHR31423:SF3">
    <property type="entry name" value="PROLYL-TRNA SYNTHETASE ASSOCIATED DOMAIN-CONTAINING PROTEIN 1-RELATED"/>
    <property type="match status" value="1"/>
</dbReference>
<proteinExistence type="inferred from homology"/>
<dbReference type="EMBL" id="JACIEN010000014">
    <property type="protein sequence ID" value="MBB4020181.1"/>
    <property type="molecule type" value="Genomic_DNA"/>
</dbReference>
<dbReference type="AlphaFoldDB" id="A0A840C2U3"/>
<dbReference type="EC" id="3.1.1.-" evidence="4"/>
<name>A0A840C2U3_9HYPH</name>
<dbReference type="RefSeq" id="WP_019402522.1">
    <property type="nucleotide sequence ID" value="NZ_JACIEN010000014.1"/>
</dbReference>
<keyword evidence="5" id="KW-1185">Reference proteome</keyword>
<reference evidence="4 5" key="1">
    <citation type="submission" date="2020-08" db="EMBL/GenBank/DDBJ databases">
        <title>Genomic Encyclopedia of Type Strains, Phase IV (KMG-IV): sequencing the most valuable type-strain genomes for metagenomic binning, comparative biology and taxonomic classification.</title>
        <authorList>
            <person name="Goeker M."/>
        </authorList>
    </citation>
    <scope>NUCLEOTIDE SEQUENCE [LARGE SCALE GENOMIC DNA]</scope>
    <source>
        <strain evidence="4 5">DSM 103737</strain>
    </source>
</reference>
<dbReference type="InterPro" id="IPR040285">
    <property type="entry name" value="ProX/PRXD1"/>
</dbReference>
<dbReference type="CDD" id="cd04335">
    <property type="entry name" value="PrdX_deacylase"/>
    <property type="match status" value="1"/>
</dbReference>
<dbReference type="Pfam" id="PF04073">
    <property type="entry name" value="tRNA_edit"/>
    <property type="match status" value="1"/>
</dbReference>
<feature type="domain" description="YbaK/aminoacyl-tRNA synthetase-associated" evidence="3">
    <location>
        <begin position="24"/>
        <end position="149"/>
    </location>
</feature>
<protein>
    <submittedName>
        <fullName evidence="4">Ala-tRNA(Pro) deacylase</fullName>
        <ecNumber evidence="4">3.1.1.-</ecNumber>
    </submittedName>
</protein>
<evidence type="ECO:0000259" key="3">
    <source>
        <dbReference type="Pfam" id="PF04073"/>
    </source>
</evidence>
<evidence type="ECO:0000256" key="2">
    <source>
        <dbReference type="SAM" id="MobiDB-lite"/>
    </source>
</evidence>
<gene>
    <name evidence="4" type="ORF">GGR16_005246</name>
</gene>
<comment type="similarity">
    <text evidence="1">Belongs to the PRORSD1 family.</text>
</comment>
<dbReference type="InterPro" id="IPR007214">
    <property type="entry name" value="YbaK/aa-tRNA-synth-assoc-dom"/>
</dbReference>
<dbReference type="Gene3D" id="3.90.960.10">
    <property type="entry name" value="YbaK/aminoacyl-tRNA synthetase-associated domain"/>
    <property type="match status" value="1"/>
</dbReference>
<dbReference type="InterPro" id="IPR036754">
    <property type="entry name" value="YbaK/aa-tRNA-synt-asso_dom_sf"/>
</dbReference>
<dbReference type="FunFam" id="3.90.960.10:FF:000005">
    <property type="entry name" value="Putative prolyl-tRNA synthetase"/>
    <property type="match status" value="1"/>
</dbReference>
<feature type="region of interest" description="Disordered" evidence="2">
    <location>
        <begin position="161"/>
        <end position="185"/>
    </location>
</feature>
<organism evidence="4 5">
    <name type="scientific">Chelatococcus caeni</name>
    <dbReference type="NCBI Taxonomy" id="1348468"/>
    <lineage>
        <taxon>Bacteria</taxon>
        <taxon>Pseudomonadati</taxon>
        <taxon>Pseudomonadota</taxon>
        <taxon>Alphaproteobacteria</taxon>
        <taxon>Hyphomicrobiales</taxon>
        <taxon>Chelatococcaceae</taxon>
        <taxon>Chelatococcus</taxon>
    </lineage>
</organism>
<accession>A0A840C2U3</accession>
<evidence type="ECO:0000313" key="5">
    <source>
        <dbReference type="Proteomes" id="UP000577362"/>
    </source>
</evidence>
<dbReference type="GO" id="GO:0002161">
    <property type="term" value="F:aminoacyl-tRNA deacylase activity"/>
    <property type="evidence" value="ECO:0007669"/>
    <property type="project" value="InterPro"/>
</dbReference>
<dbReference type="PANTHER" id="PTHR31423">
    <property type="entry name" value="YBAK DOMAIN-CONTAINING PROTEIN"/>
    <property type="match status" value="1"/>
</dbReference>
<evidence type="ECO:0000256" key="1">
    <source>
        <dbReference type="ARBA" id="ARBA00010201"/>
    </source>
</evidence>
<keyword evidence="4" id="KW-0378">Hydrolase</keyword>
<evidence type="ECO:0000313" key="4">
    <source>
        <dbReference type="EMBL" id="MBB4020181.1"/>
    </source>
</evidence>
<sequence>MAATPDDLFAFLAGLGITAATTTHPPLFTVAESQALRGLIPGGHTKNLFLKDRRGQLFLVVALEDAAIDLKALPAAVGASGKFSFASAELLKEHLGVEPGSVTPFGAFNDRDGAVTIVLDAAMLENERLNFHPLVNTMTSTIGRDDLLAFLRATGHEPLVVPASRPGPAGEMRPDDCQTRIAAPS</sequence>
<dbReference type="Proteomes" id="UP000577362">
    <property type="component" value="Unassembled WGS sequence"/>
</dbReference>
<comment type="caution">
    <text evidence="4">The sequence shown here is derived from an EMBL/GenBank/DDBJ whole genome shotgun (WGS) entry which is preliminary data.</text>
</comment>